<accession>A0A1I2TBY7</accession>
<dbReference type="OrthoDB" id="5599486at2"/>
<evidence type="ECO:0000313" key="1">
    <source>
        <dbReference type="EMBL" id="SFG60807.1"/>
    </source>
</evidence>
<organism evidence="1 2">
    <name type="scientific">Neptunomonas qingdaonensis</name>
    <dbReference type="NCBI Taxonomy" id="1045558"/>
    <lineage>
        <taxon>Bacteria</taxon>
        <taxon>Pseudomonadati</taxon>
        <taxon>Pseudomonadota</taxon>
        <taxon>Gammaproteobacteria</taxon>
        <taxon>Oceanospirillales</taxon>
        <taxon>Oceanospirillaceae</taxon>
        <taxon>Neptunomonas</taxon>
    </lineage>
</organism>
<name>A0A1I2TBY7_9GAMM</name>
<dbReference type="RefSeq" id="WP_143083778.1">
    <property type="nucleotide sequence ID" value="NZ_FOOU01000009.1"/>
</dbReference>
<evidence type="ECO:0000313" key="2">
    <source>
        <dbReference type="Proteomes" id="UP000198623"/>
    </source>
</evidence>
<protein>
    <recommendedName>
        <fullName evidence="3">Esterase-like activity of phytase</fullName>
    </recommendedName>
</protein>
<gene>
    <name evidence="1" type="ORF">SAMN05216175_109121</name>
</gene>
<proteinExistence type="predicted"/>
<evidence type="ECO:0008006" key="3">
    <source>
        <dbReference type="Google" id="ProtNLM"/>
    </source>
</evidence>
<dbReference type="EMBL" id="FOOU01000009">
    <property type="protein sequence ID" value="SFG60807.1"/>
    <property type="molecule type" value="Genomic_DNA"/>
</dbReference>
<dbReference type="AlphaFoldDB" id="A0A1I2TBY7"/>
<sequence>MLLIISGLLVGCSALAVSKDQLGQTLSIESLKYLPEEVSETSGLALFGGYLWTINDSGGKDAVYAFGAQGYEFEKRIKIGNSKNIDWESLAQTDKHLFIADCGNNKGKRKTLDIYKVSWKKLIKAKDKEKVTAKKISFQYADREEDDPGKEHNYDCEALTVVGEKLWLFTKNRGDSQSRLYILNDKKSQQAIRSSVTLPVSGLITAADYNQKTGKLVLLGYQKASVFGQSFIWIIDVKSDLPVWESARYHTILPYGQWEAVIWQDDNTLLLTAEKSPLGTQQVGRLRLSD</sequence>
<dbReference type="STRING" id="1045558.SAMN05216175_109121"/>
<keyword evidence="2" id="KW-1185">Reference proteome</keyword>
<dbReference type="Proteomes" id="UP000198623">
    <property type="component" value="Unassembled WGS sequence"/>
</dbReference>
<reference evidence="2" key="1">
    <citation type="submission" date="2016-10" db="EMBL/GenBank/DDBJ databases">
        <authorList>
            <person name="Varghese N."/>
            <person name="Submissions S."/>
        </authorList>
    </citation>
    <scope>NUCLEOTIDE SEQUENCE [LARGE SCALE GENOMIC DNA]</scope>
    <source>
        <strain evidence="2">CGMCC 1.10971</strain>
    </source>
</reference>